<evidence type="ECO:0000256" key="8">
    <source>
        <dbReference type="SAM" id="SignalP"/>
    </source>
</evidence>
<keyword evidence="4 7" id="KW-0812">Transmembrane</keyword>
<dbReference type="Pfam" id="PF07715">
    <property type="entry name" value="Plug"/>
    <property type="match status" value="1"/>
</dbReference>
<dbReference type="InterPro" id="IPR023997">
    <property type="entry name" value="TonB-dep_OMP_SusC/RagA_CS"/>
</dbReference>
<organism evidence="10 11">
    <name type="scientific">Dysgonomonas capnocytophagoides</name>
    <dbReference type="NCBI Taxonomy" id="45254"/>
    <lineage>
        <taxon>Bacteria</taxon>
        <taxon>Pseudomonadati</taxon>
        <taxon>Bacteroidota</taxon>
        <taxon>Bacteroidia</taxon>
        <taxon>Bacteroidales</taxon>
        <taxon>Dysgonomonadaceae</taxon>
        <taxon>Dysgonomonas</taxon>
    </lineage>
</organism>
<dbReference type="Proteomes" id="UP000297861">
    <property type="component" value="Unassembled WGS sequence"/>
</dbReference>
<dbReference type="AlphaFoldDB" id="A0A4Y8KY30"/>
<reference evidence="10 11" key="1">
    <citation type="submission" date="2019-03" db="EMBL/GenBank/DDBJ databases">
        <title>San Antonio Military Medical Center submission to MRSN (WRAIR), pending publication.</title>
        <authorList>
            <person name="Blyth D.M."/>
            <person name="Mccarthy S.L."/>
            <person name="Schall S.E."/>
            <person name="Stam J.A."/>
            <person name="Ong A.C."/>
            <person name="Mcgann P.T."/>
        </authorList>
    </citation>
    <scope>NUCLEOTIDE SEQUENCE [LARGE SCALE GENOMIC DNA]</scope>
    <source>
        <strain evidence="10 11">MRSN571793</strain>
    </source>
</reference>
<dbReference type="InterPro" id="IPR008969">
    <property type="entry name" value="CarboxyPept-like_regulatory"/>
</dbReference>
<protein>
    <submittedName>
        <fullName evidence="10">TonB-dependent receptor</fullName>
    </submittedName>
</protein>
<evidence type="ECO:0000256" key="7">
    <source>
        <dbReference type="PROSITE-ProRule" id="PRU01360"/>
    </source>
</evidence>
<evidence type="ECO:0000259" key="9">
    <source>
        <dbReference type="Pfam" id="PF07715"/>
    </source>
</evidence>
<keyword evidence="8" id="KW-0732">Signal</keyword>
<evidence type="ECO:0000256" key="6">
    <source>
        <dbReference type="ARBA" id="ARBA00023237"/>
    </source>
</evidence>
<dbReference type="InterPro" id="IPR012910">
    <property type="entry name" value="Plug_dom"/>
</dbReference>
<dbReference type="STRING" id="1121485.GCA_000426485_01444"/>
<keyword evidence="10" id="KW-0675">Receptor</keyword>
<keyword evidence="11" id="KW-1185">Reference proteome</keyword>
<feature type="domain" description="TonB-dependent receptor plug" evidence="9">
    <location>
        <begin position="121"/>
        <end position="227"/>
    </location>
</feature>
<dbReference type="Gene3D" id="2.170.130.10">
    <property type="entry name" value="TonB-dependent receptor, plug domain"/>
    <property type="match status" value="1"/>
</dbReference>
<comment type="caution">
    <text evidence="10">The sequence shown here is derived from an EMBL/GenBank/DDBJ whole genome shotgun (WGS) entry which is preliminary data.</text>
</comment>
<name>A0A4Y8KY30_9BACT</name>
<dbReference type="InterPro" id="IPR036942">
    <property type="entry name" value="Beta-barrel_TonB_sf"/>
</dbReference>
<evidence type="ECO:0000256" key="3">
    <source>
        <dbReference type="ARBA" id="ARBA00022452"/>
    </source>
</evidence>
<keyword evidence="6 7" id="KW-0998">Cell outer membrane</keyword>
<sequence length="1080" mass="118215">MKNSRRKLFEARSLLAALFLCMSIMVFAQTKTITGTVVDEKGESIIGATVSVKGTTTGTMTDLDGKFSISVNNNDVLTVSYVGYAEQSVSIDGKNEIRIVMKEDSHVLDEFVVIGYGVVKKSDLTGAVSKMNAESIGERPLARVESALQGSMPGITVRTITGEPGQDMQIRVRGAASVSASSDPLYVIDGVPSSTLVGLNPSDIQSMEVLKDAASAAIYGSRGSNGVIMVTTKKGKSGKTKVSFSASYGIQMLQNKLDLLSGEEWIDFYTRYNDANYLNLAKNNKVTNASIKDDNATRLKNIGAKNPNYSVILDDRWQHYLSPEMVASHTFGATDERLAMLDWQDNFYRTAPVMDYNINLSGGNDNTTYLFSLGYFDQDGIATGTGYKRFTLRANIDSKINKWLSVGMKLAPSYSIKDGAGRANGKDSEAHRVLASSPVSPSDVGYNTNIEPNDRYPWAGSSSSPTAVMKRNKRRDYDARVSAIGYIRVNPLEGLQVEGTASTTYTDLDGQTYSYSDVTGNWNLGEGVNSSGGHNTRRKFDNTLLQLVANYNKSFNEKHNLTLMAGMSTEQNQWGFETNQSFNKPFPNDAIDGSFDGNNLPIGTDKVTELTPDRLVSYFGRVQYDYMGRYLLSASVRRDGGSVFGSQNRWGTFPALSAAWKVSEESFFKGLNISNVIDQFKLRVSYGATGNKQINGTNAYTLLSSVMYAGANGYSPSSLGNSNLGWEKANSTDLAFDLSMFNNRIQMSVDWYTKNTKDLLYEVPIPLASGYGTYWDNLGNIKNNGFEFELTTHNINKGLFKWSTTFNFSYNQNEVKSLGIDDTPIYSGFDKSNFSNVLEVGRPINTFYMYEAVGVWMSQKEIDDFSAAHGGKAVTFSGKQIKPGDIRYRDVDGSGDFTTDDKTYLGSPTPKCTYGMTNTFSYKDFDLSILLTAQTGGKILGLIGRAIDRPGQGPSTNAFAHWKNAWWSEENPGDGKTPYPLSTTTGATIDSRWLYSSDYLSIKNITLGYNVPINKSIISNARVYFSAENLATFTSYDGGYSPEASNSGSSSAPGGSAALGLDYSSYPLARTFTIGLNLTF</sequence>
<evidence type="ECO:0000256" key="1">
    <source>
        <dbReference type="ARBA" id="ARBA00004571"/>
    </source>
</evidence>
<proteinExistence type="inferred from homology"/>
<gene>
    <name evidence="10" type="ORF">E2605_13100</name>
</gene>
<evidence type="ECO:0000256" key="4">
    <source>
        <dbReference type="ARBA" id="ARBA00022692"/>
    </source>
</evidence>
<dbReference type="Pfam" id="PF13715">
    <property type="entry name" value="CarbopepD_reg_2"/>
    <property type="match status" value="1"/>
</dbReference>
<feature type="signal peptide" evidence="8">
    <location>
        <begin position="1"/>
        <end position="28"/>
    </location>
</feature>
<dbReference type="PROSITE" id="PS52016">
    <property type="entry name" value="TONB_DEPENDENT_REC_3"/>
    <property type="match status" value="1"/>
</dbReference>
<dbReference type="EMBL" id="SOML01000008">
    <property type="protein sequence ID" value="TFD95351.1"/>
    <property type="molecule type" value="Genomic_DNA"/>
</dbReference>
<dbReference type="GO" id="GO:0009279">
    <property type="term" value="C:cell outer membrane"/>
    <property type="evidence" value="ECO:0007669"/>
    <property type="project" value="UniProtKB-SubCell"/>
</dbReference>
<dbReference type="NCBIfam" id="TIGR04056">
    <property type="entry name" value="OMP_RagA_SusC"/>
    <property type="match status" value="1"/>
</dbReference>
<dbReference type="InterPro" id="IPR039426">
    <property type="entry name" value="TonB-dep_rcpt-like"/>
</dbReference>
<evidence type="ECO:0000256" key="5">
    <source>
        <dbReference type="ARBA" id="ARBA00023136"/>
    </source>
</evidence>
<dbReference type="FunFam" id="2.60.40.1120:FF:000003">
    <property type="entry name" value="Outer membrane protein Omp121"/>
    <property type="match status" value="1"/>
</dbReference>
<dbReference type="RefSeq" id="WP_134436756.1">
    <property type="nucleotide sequence ID" value="NZ_SOML01000008.1"/>
</dbReference>
<evidence type="ECO:0000313" key="11">
    <source>
        <dbReference type="Proteomes" id="UP000297861"/>
    </source>
</evidence>
<comment type="similarity">
    <text evidence="7">Belongs to the TonB-dependent receptor family.</text>
</comment>
<dbReference type="Gene3D" id="2.60.40.1120">
    <property type="entry name" value="Carboxypeptidase-like, regulatory domain"/>
    <property type="match status" value="1"/>
</dbReference>
<dbReference type="FunFam" id="2.170.130.10:FF:000008">
    <property type="entry name" value="SusC/RagA family TonB-linked outer membrane protein"/>
    <property type="match status" value="1"/>
</dbReference>
<dbReference type="InterPro" id="IPR023996">
    <property type="entry name" value="TonB-dep_OMP_SusC/RagA"/>
</dbReference>
<dbReference type="NCBIfam" id="TIGR04057">
    <property type="entry name" value="SusC_RagA_signa"/>
    <property type="match status" value="1"/>
</dbReference>
<comment type="subcellular location">
    <subcellularLocation>
        <location evidence="1 7">Cell outer membrane</location>
        <topology evidence="1 7">Multi-pass membrane protein</topology>
    </subcellularLocation>
</comment>
<dbReference type="Gene3D" id="2.40.170.20">
    <property type="entry name" value="TonB-dependent receptor, beta-barrel domain"/>
    <property type="match status" value="1"/>
</dbReference>
<evidence type="ECO:0000313" key="10">
    <source>
        <dbReference type="EMBL" id="TFD95351.1"/>
    </source>
</evidence>
<dbReference type="SUPFAM" id="SSF49464">
    <property type="entry name" value="Carboxypeptidase regulatory domain-like"/>
    <property type="match status" value="1"/>
</dbReference>
<dbReference type="SUPFAM" id="SSF56935">
    <property type="entry name" value="Porins"/>
    <property type="match status" value="1"/>
</dbReference>
<accession>A0A4Y8KY30</accession>
<keyword evidence="3 7" id="KW-1134">Transmembrane beta strand</keyword>
<keyword evidence="2 7" id="KW-0813">Transport</keyword>
<dbReference type="OrthoDB" id="9768177at2"/>
<keyword evidence="5 7" id="KW-0472">Membrane</keyword>
<dbReference type="InterPro" id="IPR037066">
    <property type="entry name" value="Plug_dom_sf"/>
</dbReference>
<evidence type="ECO:0000256" key="2">
    <source>
        <dbReference type="ARBA" id="ARBA00022448"/>
    </source>
</evidence>
<feature type="chain" id="PRO_5021453430" evidence="8">
    <location>
        <begin position="29"/>
        <end position="1080"/>
    </location>
</feature>